<dbReference type="Proteomes" id="UP000595437">
    <property type="component" value="Chromosome 2"/>
</dbReference>
<accession>A0A7T8QX88</accession>
<proteinExistence type="predicted"/>
<protein>
    <submittedName>
        <fullName evidence="1">Uncharacterized protein</fullName>
    </submittedName>
</protein>
<dbReference type="AlphaFoldDB" id="A0A7T8QX88"/>
<keyword evidence="2" id="KW-1185">Reference proteome</keyword>
<sequence length="50" mass="5464">MVKRDKVRTNVNKLHQSHNDPKVLWCLANEAIGNSSSPLPASVEVGGIPR</sequence>
<dbReference type="EMBL" id="CP045891">
    <property type="protein sequence ID" value="QQP58504.1"/>
    <property type="molecule type" value="Genomic_DNA"/>
</dbReference>
<name>A0A7T8QX88_CALRO</name>
<reference evidence="2" key="1">
    <citation type="submission" date="2021-01" db="EMBL/GenBank/DDBJ databases">
        <title>Caligus Genome Assembly.</title>
        <authorList>
            <person name="Gallardo-Escarate C."/>
        </authorList>
    </citation>
    <scope>NUCLEOTIDE SEQUENCE [LARGE SCALE GENOMIC DNA]</scope>
</reference>
<gene>
    <name evidence="1" type="ORF">FKW44_003848</name>
</gene>
<evidence type="ECO:0000313" key="1">
    <source>
        <dbReference type="EMBL" id="QQP58504.1"/>
    </source>
</evidence>
<organism evidence="1 2">
    <name type="scientific">Caligus rogercresseyi</name>
    <name type="common">Sea louse</name>
    <dbReference type="NCBI Taxonomy" id="217165"/>
    <lineage>
        <taxon>Eukaryota</taxon>
        <taxon>Metazoa</taxon>
        <taxon>Ecdysozoa</taxon>
        <taxon>Arthropoda</taxon>
        <taxon>Crustacea</taxon>
        <taxon>Multicrustacea</taxon>
        <taxon>Hexanauplia</taxon>
        <taxon>Copepoda</taxon>
        <taxon>Siphonostomatoida</taxon>
        <taxon>Caligidae</taxon>
        <taxon>Caligus</taxon>
    </lineage>
</organism>
<evidence type="ECO:0000313" key="2">
    <source>
        <dbReference type="Proteomes" id="UP000595437"/>
    </source>
</evidence>